<accession>U2Q6M6</accession>
<organism evidence="2 3">
    <name type="scientific">Eubacterium ramulus ATCC 29099</name>
    <dbReference type="NCBI Taxonomy" id="1256908"/>
    <lineage>
        <taxon>Bacteria</taxon>
        <taxon>Bacillati</taxon>
        <taxon>Bacillota</taxon>
        <taxon>Clostridia</taxon>
        <taxon>Eubacteriales</taxon>
        <taxon>Eubacteriaceae</taxon>
        <taxon>Eubacterium</taxon>
    </lineage>
</organism>
<dbReference type="HOGENOM" id="CLU_2537538_0_0_9"/>
<reference evidence="2 3" key="1">
    <citation type="submission" date="2013-06" db="EMBL/GenBank/DDBJ databases">
        <authorList>
            <person name="Weinstock G."/>
            <person name="Sodergren E."/>
            <person name="Lobos E.A."/>
            <person name="Fulton L."/>
            <person name="Fulton R."/>
            <person name="Courtney L."/>
            <person name="Fronick C."/>
            <person name="O'Laughlin M."/>
            <person name="Godfrey J."/>
            <person name="Wilson R.M."/>
            <person name="Miner T."/>
            <person name="Farmer C."/>
            <person name="Delehaunty K."/>
            <person name="Cordes M."/>
            <person name="Minx P."/>
            <person name="Tomlinson C."/>
            <person name="Chen J."/>
            <person name="Wollam A."/>
            <person name="Pepin K.H."/>
            <person name="Bhonagiri V."/>
            <person name="Zhang X."/>
            <person name="Warren W."/>
            <person name="Mitreva M."/>
            <person name="Mardis E.R."/>
            <person name="Wilson R.K."/>
        </authorList>
    </citation>
    <scope>NUCLEOTIDE SEQUENCE [LARGE SCALE GENOMIC DNA]</scope>
    <source>
        <strain evidence="2 3">ATCC 29099</strain>
    </source>
</reference>
<evidence type="ECO:0000256" key="1">
    <source>
        <dbReference type="SAM" id="Phobius"/>
    </source>
</evidence>
<feature type="transmembrane region" description="Helical" evidence="1">
    <location>
        <begin position="6"/>
        <end position="26"/>
    </location>
</feature>
<protein>
    <submittedName>
        <fullName evidence="2">Uncharacterized protein</fullName>
    </submittedName>
</protein>
<dbReference type="EMBL" id="AWVJ01000015">
    <property type="protein sequence ID" value="ERK52006.1"/>
    <property type="molecule type" value="Genomic_DNA"/>
</dbReference>
<evidence type="ECO:0000313" key="3">
    <source>
        <dbReference type="Proteomes" id="UP000016608"/>
    </source>
</evidence>
<dbReference type="Proteomes" id="UP000016608">
    <property type="component" value="Unassembled WGS sequence"/>
</dbReference>
<keyword evidence="1" id="KW-1133">Transmembrane helix</keyword>
<feature type="transmembrane region" description="Helical" evidence="1">
    <location>
        <begin position="60"/>
        <end position="80"/>
    </location>
</feature>
<proteinExistence type="predicted"/>
<evidence type="ECO:0000313" key="2">
    <source>
        <dbReference type="EMBL" id="ERK52006.1"/>
    </source>
</evidence>
<dbReference type="AlphaFoldDB" id="U2Q6M6"/>
<comment type="caution">
    <text evidence="2">The sequence shown here is derived from an EMBL/GenBank/DDBJ whole genome shotgun (WGS) entry which is preliminary data.</text>
</comment>
<keyword evidence="1" id="KW-0812">Transmembrane</keyword>
<sequence length="83" mass="10013">MLASYFLFALRGILYLESVFHTIRFMQKKSKAFVKNFTFKGKSLLFPEKRRHHTARIRRLLLFVGVLFYRIISTFLIVFYSKD</sequence>
<keyword evidence="1" id="KW-0472">Membrane</keyword>
<gene>
    <name evidence="2" type="ORF">HMPREF0373_00241</name>
</gene>
<name>U2Q6M6_EUBRA</name>
<keyword evidence="3" id="KW-1185">Reference proteome</keyword>